<keyword evidence="1" id="KW-1133">Transmembrane helix</keyword>
<keyword evidence="4" id="KW-1185">Reference proteome</keyword>
<feature type="signal peptide" evidence="2">
    <location>
        <begin position="1"/>
        <end position="18"/>
    </location>
</feature>
<protein>
    <submittedName>
        <fullName evidence="3">Membrane protein, putative</fullName>
    </submittedName>
</protein>
<dbReference type="AlphaFoldDB" id="L0AY54"/>
<name>L0AY54_THEEQ</name>
<dbReference type="VEuPathDB" id="PiroplasmaDB:BEWA_027750"/>
<keyword evidence="1" id="KW-0472">Membrane</keyword>
<dbReference type="RefSeq" id="XP_004829592.1">
    <property type="nucleotide sequence ID" value="XM_004829535.1"/>
</dbReference>
<dbReference type="EMBL" id="CP001669">
    <property type="protein sequence ID" value="AFZ79926.1"/>
    <property type="molecule type" value="Genomic_DNA"/>
</dbReference>
<keyword evidence="1" id="KW-0812">Transmembrane</keyword>
<evidence type="ECO:0000256" key="2">
    <source>
        <dbReference type="SAM" id="SignalP"/>
    </source>
</evidence>
<feature type="transmembrane region" description="Helical" evidence="1">
    <location>
        <begin position="268"/>
        <end position="287"/>
    </location>
</feature>
<sequence length="288" mass="32676">MRILFGAFALLAHGWCLATRPNVTLDIASIQPHHFKVTEENINDSFLSKILSSHNRIDTIVCNGKPIWKASNNRVECFYAKVYSNVLNSALVVNYGTLPTKNSPFGDNEIAYYVRGPHIWNQVSYQTFHALLVEMGWNQSGLVNVSLDVSQLSDYTFTVFHGDVENVPFSIFVGTDNYRITRVLDYCTGILVFDKDEVFTDAMLFFDKTAPALLCVSYISADRTGRKNLHYELVDMVWRMVNKDKFYSKVIEIGTREKEPTKTQTKDAMMVVPGLLPIFTMLLLCIVG</sequence>
<organism evidence="3 4">
    <name type="scientific">Theileria equi strain WA</name>
    <dbReference type="NCBI Taxonomy" id="1537102"/>
    <lineage>
        <taxon>Eukaryota</taxon>
        <taxon>Sar</taxon>
        <taxon>Alveolata</taxon>
        <taxon>Apicomplexa</taxon>
        <taxon>Aconoidasida</taxon>
        <taxon>Piroplasmida</taxon>
        <taxon>Theileriidae</taxon>
        <taxon>Theileria</taxon>
    </lineage>
</organism>
<reference evidence="3 4" key="1">
    <citation type="journal article" date="2012" name="BMC Genomics">
        <title>Comparative genomic analysis and phylogenetic position of Theileria equi.</title>
        <authorList>
            <person name="Kappmeyer L.S."/>
            <person name="Thiagarajan M."/>
            <person name="Herndon D.R."/>
            <person name="Ramsay J.D."/>
            <person name="Caler E."/>
            <person name="Djikeng A."/>
            <person name="Gillespie J.J."/>
            <person name="Lau A.O."/>
            <person name="Roalson E.H."/>
            <person name="Silva J.C."/>
            <person name="Silva M.G."/>
            <person name="Suarez C.E."/>
            <person name="Ueti M.W."/>
            <person name="Nene V.M."/>
            <person name="Mealey R.H."/>
            <person name="Knowles D.P."/>
            <person name="Brayton K.A."/>
        </authorList>
    </citation>
    <scope>NUCLEOTIDE SEQUENCE [LARGE SCALE GENOMIC DNA]</scope>
    <source>
        <strain evidence="3 4">WA</strain>
    </source>
</reference>
<dbReference type="Proteomes" id="UP000031512">
    <property type="component" value="Chromosome 1"/>
</dbReference>
<evidence type="ECO:0000313" key="3">
    <source>
        <dbReference type="EMBL" id="AFZ79926.1"/>
    </source>
</evidence>
<keyword evidence="2" id="KW-0732">Signal</keyword>
<evidence type="ECO:0000313" key="4">
    <source>
        <dbReference type="Proteomes" id="UP000031512"/>
    </source>
</evidence>
<dbReference type="KEGG" id="beq:BEWA_027750"/>
<gene>
    <name evidence="3" type="ORF">BEWA_027750</name>
</gene>
<proteinExistence type="predicted"/>
<feature type="chain" id="PRO_5003939327" evidence="2">
    <location>
        <begin position="19"/>
        <end position="288"/>
    </location>
</feature>
<accession>L0AY54</accession>
<evidence type="ECO:0000256" key="1">
    <source>
        <dbReference type="SAM" id="Phobius"/>
    </source>
</evidence>
<dbReference type="GeneID" id="15807283"/>